<dbReference type="Pfam" id="PF07690">
    <property type="entry name" value="MFS_1"/>
    <property type="match status" value="1"/>
</dbReference>
<keyword evidence="1 4" id="KW-0812">Transmembrane</keyword>
<feature type="transmembrane region" description="Helical" evidence="4">
    <location>
        <begin position="302"/>
        <end position="319"/>
    </location>
</feature>
<dbReference type="AlphaFoldDB" id="A0A1G1ZRE8"/>
<dbReference type="CDD" id="cd17370">
    <property type="entry name" value="MFS_MJ1317_like"/>
    <property type="match status" value="1"/>
</dbReference>
<proteinExistence type="predicted"/>
<feature type="transmembrane region" description="Helical" evidence="4">
    <location>
        <begin position="278"/>
        <end position="296"/>
    </location>
</feature>
<gene>
    <name evidence="6" type="ORF">A3A16_00255</name>
</gene>
<feature type="transmembrane region" description="Helical" evidence="4">
    <location>
        <begin position="216"/>
        <end position="236"/>
    </location>
</feature>
<dbReference type="PANTHER" id="PTHR23518:SF2">
    <property type="entry name" value="MAJOR FACILITATOR SUPERFAMILY TRANSPORTER"/>
    <property type="match status" value="1"/>
</dbReference>
<feature type="domain" description="Major facilitator superfamily (MFS) profile" evidence="5">
    <location>
        <begin position="10"/>
        <end position="390"/>
    </location>
</feature>
<dbReference type="InterPro" id="IPR036259">
    <property type="entry name" value="MFS_trans_sf"/>
</dbReference>
<dbReference type="EMBL" id="MHJJ01000002">
    <property type="protein sequence ID" value="OGY66330.1"/>
    <property type="molecule type" value="Genomic_DNA"/>
</dbReference>
<keyword evidence="3 4" id="KW-0472">Membrane</keyword>
<feature type="transmembrane region" description="Helical" evidence="4">
    <location>
        <begin position="77"/>
        <end position="100"/>
    </location>
</feature>
<comment type="caution">
    <text evidence="6">The sequence shown here is derived from an EMBL/GenBank/DDBJ whole genome shotgun (WGS) entry which is preliminary data.</text>
</comment>
<evidence type="ECO:0000256" key="3">
    <source>
        <dbReference type="ARBA" id="ARBA00023136"/>
    </source>
</evidence>
<feature type="transmembrane region" description="Helical" evidence="4">
    <location>
        <begin position="365"/>
        <end position="383"/>
    </location>
</feature>
<evidence type="ECO:0000256" key="1">
    <source>
        <dbReference type="ARBA" id="ARBA00022692"/>
    </source>
</evidence>
<evidence type="ECO:0000313" key="6">
    <source>
        <dbReference type="EMBL" id="OGY66330.1"/>
    </source>
</evidence>
<feature type="transmembrane region" description="Helical" evidence="4">
    <location>
        <begin position="166"/>
        <end position="187"/>
    </location>
</feature>
<dbReference type="Proteomes" id="UP000177942">
    <property type="component" value="Unassembled WGS sequence"/>
</dbReference>
<reference evidence="6 7" key="1">
    <citation type="journal article" date="2016" name="Nat. Commun.">
        <title>Thousands of microbial genomes shed light on interconnected biogeochemical processes in an aquifer system.</title>
        <authorList>
            <person name="Anantharaman K."/>
            <person name="Brown C.T."/>
            <person name="Hug L.A."/>
            <person name="Sharon I."/>
            <person name="Castelle C.J."/>
            <person name="Probst A.J."/>
            <person name="Thomas B.C."/>
            <person name="Singh A."/>
            <person name="Wilkins M.J."/>
            <person name="Karaoz U."/>
            <person name="Brodie E.L."/>
            <person name="Williams K.H."/>
            <person name="Hubbard S.S."/>
            <person name="Banfield J.F."/>
        </authorList>
    </citation>
    <scope>NUCLEOTIDE SEQUENCE [LARGE SCALE GENOMIC DNA]</scope>
</reference>
<dbReference type="PROSITE" id="PS50850">
    <property type="entry name" value="MFS"/>
    <property type="match status" value="1"/>
</dbReference>
<accession>A0A1G1ZRE8</accession>
<dbReference type="InterPro" id="IPR011701">
    <property type="entry name" value="MFS"/>
</dbReference>
<evidence type="ECO:0000256" key="2">
    <source>
        <dbReference type="ARBA" id="ARBA00022989"/>
    </source>
</evidence>
<keyword evidence="2 4" id="KW-1133">Transmembrane helix</keyword>
<evidence type="ECO:0000259" key="5">
    <source>
        <dbReference type="PROSITE" id="PS50850"/>
    </source>
</evidence>
<protein>
    <recommendedName>
        <fullName evidence="5">Major facilitator superfamily (MFS) profile domain-containing protein</fullName>
    </recommendedName>
</protein>
<sequence>MRRIFGLVPNVFFLGLVSLFNDFSSEMVYSVMPAFLTIVLGAPPIFVGLLEGFADALASFLKIFAGWFSDRIGKRKILSVFGYSLSTATRLVLALVTNFWHVFFLRAIDRVGKGLRDSPRDALLAESVEKQEIGRSFGYHRAMDTIGGTLGPLAAVLLLPILSGNYRSLFIVGFFFGILAILSFVFVKDIPKKESQTLPRVPFTLSLKGFSRDFKFYIFAVFIFGLGFMPISLVLLQSKVMDFNGAAIPLMYFIYSLSFVIFAIPFGRLSDKIGERKVLILGFLSAIVAYAVLAGFNSPAGVVAGFVIFGLYSAMTDGVQRALASKLAAAEKLATGQGFLNAAIGISSLLAGLAGGAIWTFWGSAAAFVYGIALMSIGLLTFVNTPQRIV</sequence>
<dbReference type="GO" id="GO:0022857">
    <property type="term" value="F:transmembrane transporter activity"/>
    <property type="evidence" value="ECO:0007669"/>
    <property type="project" value="InterPro"/>
</dbReference>
<feature type="transmembrane region" description="Helical" evidence="4">
    <location>
        <begin position="35"/>
        <end position="65"/>
    </location>
</feature>
<dbReference type="InterPro" id="IPR020846">
    <property type="entry name" value="MFS_dom"/>
</dbReference>
<dbReference type="Gene3D" id="1.20.1250.20">
    <property type="entry name" value="MFS general substrate transporter like domains"/>
    <property type="match status" value="2"/>
</dbReference>
<dbReference type="SUPFAM" id="SSF103473">
    <property type="entry name" value="MFS general substrate transporter"/>
    <property type="match status" value="1"/>
</dbReference>
<evidence type="ECO:0000256" key="4">
    <source>
        <dbReference type="SAM" id="Phobius"/>
    </source>
</evidence>
<feature type="transmembrane region" description="Helical" evidence="4">
    <location>
        <begin position="339"/>
        <end position="359"/>
    </location>
</feature>
<feature type="transmembrane region" description="Helical" evidence="4">
    <location>
        <begin position="248"/>
        <end position="266"/>
    </location>
</feature>
<evidence type="ECO:0000313" key="7">
    <source>
        <dbReference type="Proteomes" id="UP000177942"/>
    </source>
</evidence>
<name>A0A1G1ZRE8_9BACT</name>
<dbReference type="STRING" id="1798407.A3A16_00255"/>
<dbReference type="PANTHER" id="PTHR23518">
    <property type="entry name" value="C-METHYLTRANSFERASE"/>
    <property type="match status" value="1"/>
</dbReference>
<organism evidence="6 7">
    <name type="scientific">Candidatus Harrisonbacteria bacterium RIFCSPLOWO2_01_FULL_44_18</name>
    <dbReference type="NCBI Taxonomy" id="1798407"/>
    <lineage>
        <taxon>Bacteria</taxon>
        <taxon>Candidatus Harrisoniibacteriota</taxon>
    </lineage>
</organism>